<proteinExistence type="predicted"/>
<comment type="caution">
    <text evidence="1">The sequence shown here is derived from an EMBL/GenBank/DDBJ whole genome shotgun (WGS) entry which is preliminary data.</text>
</comment>
<reference evidence="1" key="1">
    <citation type="submission" date="2016-11" db="EMBL/GenBank/DDBJ databases">
        <title>The genome sequence of Colletotrichum cuscutae.</title>
        <authorList>
            <person name="Baroncelli R."/>
        </authorList>
    </citation>
    <scope>NUCLEOTIDE SEQUENCE</scope>
    <source>
        <strain evidence="1">IMI 304802</strain>
    </source>
</reference>
<dbReference type="Proteomes" id="UP001239213">
    <property type="component" value="Unassembled WGS sequence"/>
</dbReference>
<evidence type="ECO:0000313" key="1">
    <source>
        <dbReference type="EMBL" id="KAK1473997.1"/>
    </source>
</evidence>
<keyword evidence="2" id="KW-1185">Reference proteome</keyword>
<gene>
    <name evidence="1" type="ORF">CCUS01_05587</name>
</gene>
<name>A0AAI9Y483_9PEZI</name>
<protein>
    <submittedName>
        <fullName evidence="1">Uncharacterized protein</fullName>
    </submittedName>
</protein>
<dbReference type="AlphaFoldDB" id="A0AAI9Y483"/>
<sequence length="127" mass="14433">MELFGRRELRNSGTQEMLGTCHLTTPLTLGPRSQVQFSADVEMEWRFAFWDCAVANRSTEKEMPLPTSLNQNSSAVSFPDHGSNMVYGWLRSTIPDSEGFQAARNNGELLHLVILRVMRRGEKDELM</sequence>
<organism evidence="1 2">
    <name type="scientific">Colletotrichum cuscutae</name>
    <dbReference type="NCBI Taxonomy" id="1209917"/>
    <lineage>
        <taxon>Eukaryota</taxon>
        <taxon>Fungi</taxon>
        <taxon>Dikarya</taxon>
        <taxon>Ascomycota</taxon>
        <taxon>Pezizomycotina</taxon>
        <taxon>Sordariomycetes</taxon>
        <taxon>Hypocreomycetidae</taxon>
        <taxon>Glomerellales</taxon>
        <taxon>Glomerellaceae</taxon>
        <taxon>Colletotrichum</taxon>
        <taxon>Colletotrichum acutatum species complex</taxon>
    </lineage>
</organism>
<accession>A0AAI9Y483</accession>
<dbReference type="EMBL" id="MPDP01000168">
    <property type="protein sequence ID" value="KAK1473997.1"/>
    <property type="molecule type" value="Genomic_DNA"/>
</dbReference>
<evidence type="ECO:0000313" key="2">
    <source>
        <dbReference type="Proteomes" id="UP001239213"/>
    </source>
</evidence>